<dbReference type="AlphaFoldDB" id="A0A1U9VEV9"/>
<evidence type="ECO:0000313" key="3">
    <source>
        <dbReference type="EMBL" id="AQW28805.1"/>
    </source>
</evidence>
<dbReference type="EMBL" id="CP019911">
    <property type="protein sequence ID" value="AQW28805.1"/>
    <property type="molecule type" value="Genomic_DNA"/>
</dbReference>
<evidence type="ECO:0000313" key="4">
    <source>
        <dbReference type="EMBL" id="AQW29035.1"/>
    </source>
</evidence>
<dbReference type="RefSeq" id="WP_078221653.1">
    <property type="nucleotide sequence ID" value="NZ_CP019911.1"/>
</dbReference>
<sequence length="312" mass="32271">MSVTLDQINLGTAPAGKDGDTQRTANSKTNANMAKIADAFTANDAALAGKASADNAALTTGMTVTGAAPVMNLVESDQTAPAGRWRIRAEGGALGVARMTATPSTYTDALSIGANGQVSFASRPSFAAATPWDSANLPRPVAAASANTFLLGWDSNIGAMSLTVDGAAAGSLVRGYPNIFRIYWNGSAADLYVDVVRIGTLATTSDYRVKHGAESYGGALAAVRQVDVLTYLFKGVGVFKDDGVRRLGFFAHNVSHIPGAVQGEKDAVDEEGNIVPQTLSLLPLVAVLFGAVQELAVLNDALRARVEALEAK</sequence>
<proteinExistence type="predicted"/>
<evidence type="ECO:0000259" key="2">
    <source>
        <dbReference type="PROSITE" id="PS51688"/>
    </source>
</evidence>
<evidence type="ECO:0000313" key="5">
    <source>
        <dbReference type="Proteomes" id="UP000189628"/>
    </source>
</evidence>
<feature type="domain" description="Peptidase S74" evidence="2">
    <location>
        <begin position="205"/>
        <end position="306"/>
    </location>
</feature>
<protein>
    <recommendedName>
        <fullName evidence="2">Peptidase S74 domain-containing protein</fullName>
    </recommendedName>
</protein>
<organism evidence="4 5">
    <name type="scientific">blood disease bacterium A2-HR MARDI</name>
    <dbReference type="NCBI Taxonomy" id="1944648"/>
    <lineage>
        <taxon>Bacteria</taxon>
        <taxon>Pseudomonadati</taxon>
        <taxon>Pseudomonadota</taxon>
        <taxon>Betaproteobacteria</taxon>
        <taxon>Burkholderiales</taxon>
        <taxon>Burkholderiaceae</taxon>
        <taxon>Ralstonia</taxon>
        <taxon>Ralstonia solanacearum species complex</taxon>
    </lineage>
</organism>
<feature type="compositionally biased region" description="Polar residues" evidence="1">
    <location>
        <begin position="1"/>
        <end position="10"/>
    </location>
</feature>
<accession>A0A1U9VEV9</accession>
<dbReference type="EMBL" id="CP019911">
    <property type="protein sequence ID" value="AQW29035.1"/>
    <property type="molecule type" value="Genomic_DNA"/>
</dbReference>
<feature type="region of interest" description="Disordered" evidence="1">
    <location>
        <begin position="1"/>
        <end position="25"/>
    </location>
</feature>
<dbReference type="InterPro" id="IPR030392">
    <property type="entry name" value="S74_ICA"/>
</dbReference>
<evidence type="ECO:0000256" key="1">
    <source>
        <dbReference type="SAM" id="MobiDB-lite"/>
    </source>
</evidence>
<reference evidence="4 5" key="1">
    <citation type="submission" date="2017-02" db="EMBL/GenBank/DDBJ databases">
        <title>Blood Disease Bacterium A2-HR MARDI.</title>
        <authorList>
            <person name="Badrun R."/>
            <person name="Abu Bakar N."/>
            <person name="Laboh R."/>
        </authorList>
    </citation>
    <scope>NUCLEOTIDE SEQUENCE [LARGE SCALE GENOMIC DNA]</scope>
    <source>
        <strain evidence="4 5">A2-HR MARDI</strain>
    </source>
</reference>
<dbReference type="Proteomes" id="UP000189628">
    <property type="component" value="Chromosome"/>
</dbReference>
<gene>
    <name evidence="3" type="ORF">B0B51_01410</name>
    <name evidence="4" type="ORF">B0B51_02695</name>
</gene>
<dbReference type="PROSITE" id="PS51688">
    <property type="entry name" value="ICA"/>
    <property type="match status" value="1"/>
</dbReference>
<name>A0A1U9VEV9_9RALS</name>